<dbReference type="Gene3D" id="3.30.2180.10">
    <property type="entry name" value="ATP12-like"/>
    <property type="match status" value="1"/>
</dbReference>
<dbReference type="InterPro" id="IPR023335">
    <property type="entry name" value="ATP12_ortho_dom_sf"/>
</dbReference>
<evidence type="ECO:0000313" key="4">
    <source>
        <dbReference type="EMBL" id="MBH0240035.1"/>
    </source>
</evidence>
<dbReference type="SUPFAM" id="SSF160909">
    <property type="entry name" value="ATP12-like"/>
    <property type="match status" value="1"/>
</dbReference>
<comment type="similarity">
    <text evidence="1">Belongs to the ATP12 family.</text>
</comment>
<dbReference type="RefSeq" id="WP_197313095.1">
    <property type="nucleotide sequence ID" value="NZ_JADZLT010000056.1"/>
</dbReference>
<name>A0A931I6F1_9HYPH</name>
<keyword evidence="5" id="KW-1185">Reference proteome</keyword>
<dbReference type="Proteomes" id="UP000631694">
    <property type="component" value="Unassembled WGS sequence"/>
</dbReference>
<proteinExistence type="inferred from homology"/>
<reference evidence="4" key="1">
    <citation type="submission" date="2020-12" db="EMBL/GenBank/DDBJ databases">
        <title>Methylobrevis albus sp. nov., isolated from fresh water lack sediment.</title>
        <authorList>
            <person name="Zou Q."/>
        </authorList>
    </citation>
    <scope>NUCLEOTIDE SEQUENCE</scope>
    <source>
        <strain evidence="4">L22</strain>
    </source>
</reference>
<evidence type="ECO:0000256" key="3">
    <source>
        <dbReference type="ARBA" id="ARBA00023186"/>
    </source>
</evidence>
<evidence type="ECO:0000256" key="2">
    <source>
        <dbReference type="ARBA" id="ARBA00022946"/>
    </source>
</evidence>
<keyword evidence="3" id="KW-0143">Chaperone</keyword>
<accession>A0A931I6F1</accession>
<keyword evidence="2" id="KW-0809">Transit peptide</keyword>
<dbReference type="PANTHER" id="PTHR21013">
    <property type="entry name" value="ATP SYNTHASE MITOCHONDRIAL F1 COMPLEX ASSEMBLY FACTOR 2/ATP12 PROTEIN, MITOCHONDRIAL PRECURSOR"/>
    <property type="match status" value="1"/>
</dbReference>
<dbReference type="PANTHER" id="PTHR21013:SF10">
    <property type="entry name" value="ATP SYNTHASE MITOCHONDRIAL F1 COMPLEX ASSEMBLY FACTOR 2"/>
    <property type="match status" value="1"/>
</dbReference>
<dbReference type="InterPro" id="IPR042272">
    <property type="entry name" value="ATP12_ATP_synth-F1-assembly_N"/>
</dbReference>
<protein>
    <submittedName>
        <fullName evidence="4">ATPase</fullName>
    </submittedName>
</protein>
<sequence length="257" mass="27563">MRDILEDLATTAVVDPIQKARQNMRRELPKRFYKEVTAGEGDAGFTVLLDGRPVRTPARNFLAVPSRAVADALVGEWAAQGTHIDPAAMPLTRLVNSAIDGVAAEAEAVAADVAKYAGSDLLFYRAEAPERLVARQTEGWDPVVAWAEARFGVRFRLAAGVMPVEQDPAVVPAVLAAVPREPFRLAALHQMTTVMGSVLLGVAVIEGRLAAEDAFALSQLDEDWNAELWGMDDEAVARRAGRRIDLLTAALLAAGDG</sequence>
<comment type="caution">
    <text evidence="4">The sequence shown here is derived from an EMBL/GenBank/DDBJ whole genome shotgun (WGS) entry which is preliminary data.</text>
</comment>
<dbReference type="AlphaFoldDB" id="A0A931I6F1"/>
<dbReference type="Pfam" id="PF07542">
    <property type="entry name" value="ATP12"/>
    <property type="match status" value="1"/>
</dbReference>
<dbReference type="Gene3D" id="1.10.3580.10">
    <property type="entry name" value="ATP12 ATPase"/>
    <property type="match status" value="1"/>
</dbReference>
<evidence type="ECO:0000256" key="1">
    <source>
        <dbReference type="ARBA" id="ARBA00008231"/>
    </source>
</evidence>
<dbReference type="GO" id="GO:0043461">
    <property type="term" value="P:proton-transporting ATP synthase complex assembly"/>
    <property type="evidence" value="ECO:0007669"/>
    <property type="project" value="InterPro"/>
</dbReference>
<evidence type="ECO:0000313" key="5">
    <source>
        <dbReference type="Proteomes" id="UP000631694"/>
    </source>
</evidence>
<dbReference type="InterPro" id="IPR011419">
    <property type="entry name" value="ATP12_ATP_synth-F1-assembly"/>
</dbReference>
<organism evidence="4 5">
    <name type="scientific">Methylobrevis albus</name>
    <dbReference type="NCBI Taxonomy" id="2793297"/>
    <lineage>
        <taxon>Bacteria</taxon>
        <taxon>Pseudomonadati</taxon>
        <taxon>Pseudomonadota</taxon>
        <taxon>Alphaproteobacteria</taxon>
        <taxon>Hyphomicrobiales</taxon>
        <taxon>Pleomorphomonadaceae</taxon>
        <taxon>Methylobrevis</taxon>
    </lineage>
</organism>
<dbReference type="EMBL" id="JADZLT010000056">
    <property type="protein sequence ID" value="MBH0240035.1"/>
    <property type="molecule type" value="Genomic_DNA"/>
</dbReference>
<gene>
    <name evidence="4" type="ORF">I5731_19610</name>
</gene>